<keyword evidence="2 4" id="KW-0238">DNA-binding</keyword>
<dbReference type="PROSITE" id="PS50977">
    <property type="entry name" value="HTH_TETR_2"/>
    <property type="match status" value="1"/>
</dbReference>
<dbReference type="SUPFAM" id="SSF48498">
    <property type="entry name" value="Tetracyclin repressor-like, C-terminal domain"/>
    <property type="match status" value="1"/>
</dbReference>
<keyword evidence="7" id="KW-1185">Reference proteome</keyword>
<dbReference type="EMBL" id="JACJJW010000034">
    <property type="protein sequence ID" value="MBM6759303.1"/>
    <property type="molecule type" value="Genomic_DNA"/>
</dbReference>
<dbReference type="InterPro" id="IPR036271">
    <property type="entry name" value="Tet_transcr_reg_TetR-rel_C_sf"/>
</dbReference>
<sequence length="198" mass="23131">MKNYDIDRILRPAFKLFLMYNYESVSTAKLEEETGLTRGAIFFKHKSKEALFKAVVDRYVLEFKPGFTEVDDMDTLKSFIDAFLADTSRRMDEMCLLGIPNVQRGYFNLLYQALKYYPEADIKIQAMFGVSLKIWEDILQKAKESGEIKPTCDVHKTALQFRYLYSGMAFEDSFSKGLNLDSLRDLFYSLYDELKNEK</sequence>
<dbReference type="RefSeq" id="WP_204476462.1">
    <property type="nucleotide sequence ID" value="NZ_JACJJW010000034.1"/>
</dbReference>
<proteinExistence type="predicted"/>
<feature type="DNA-binding region" description="H-T-H motif" evidence="4">
    <location>
        <begin position="26"/>
        <end position="45"/>
    </location>
</feature>
<keyword evidence="3" id="KW-0804">Transcription</keyword>
<gene>
    <name evidence="6" type="ORF">H6A31_11555</name>
</gene>
<dbReference type="InterPro" id="IPR009057">
    <property type="entry name" value="Homeodomain-like_sf"/>
</dbReference>
<evidence type="ECO:0000256" key="2">
    <source>
        <dbReference type="ARBA" id="ARBA00023125"/>
    </source>
</evidence>
<dbReference type="Pfam" id="PF00440">
    <property type="entry name" value="TetR_N"/>
    <property type="match status" value="1"/>
</dbReference>
<dbReference type="Proteomes" id="UP000703295">
    <property type="component" value="Unassembled WGS sequence"/>
</dbReference>
<dbReference type="PANTHER" id="PTHR47506">
    <property type="entry name" value="TRANSCRIPTIONAL REGULATORY PROTEIN"/>
    <property type="match status" value="1"/>
</dbReference>
<dbReference type="InterPro" id="IPR001647">
    <property type="entry name" value="HTH_TetR"/>
</dbReference>
<dbReference type="SUPFAM" id="SSF46689">
    <property type="entry name" value="Homeodomain-like"/>
    <property type="match status" value="1"/>
</dbReference>
<evidence type="ECO:0000256" key="4">
    <source>
        <dbReference type="PROSITE-ProRule" id="PRU00335"/>
    </source>
</evidence>
<evidence type="ECO:0000313" key="7">
    <source>
        <dbReference type="Proteomes" id="UP000703295"/>
    </source>
</evidence>
<dbReference type="Gene3D" id="1.10.357.10">
    <property type="entry name" value="Tetracycline Repressor, domain 2"/>
    <property type="match status" value="1"/>
</dbReference>
<evidence type="ECO:0000259" key="5">
    <source>
        <dbReference type="PROSITE" id="PS50977"/>
    </source>
</evidence>
<protein>
    <submittedName>
        <fullName evidence="6">TetR/AcrR family transcriptional regulator</fullName>
    </submittedName>
</protein>
<reference evidence="6 7" key="1">
    <citation type="journal article" date="2021" name="Sci. Rep.">
        <title>The distribution of antibiotic resistance genes in chicken gut microbiota commensals.</title>
        <authorList>
            <person name="Juricova H."/>
            <person name="Matiasovicova J."/>
            <person name="Kubasova T."/>
            <person name="Cejkova D."/>
            <person name="Rychlik I."/>
        </authorList>
    </citation>
    <scope>NUCLEOTIDE SEQUENCE [LARGE SCALE GENOMIC DNA]</scope>
    <source>
        <strain evidence="6 7">An801</strain>
    </source>
</reference>
<keyword evidence="1" id="KW-0805">Transcription regulation</keyword>
<comment type="caution">
    <text evidence="6">The sequence shown here is derived from an EMBL/GenBank/DDBJ whole genome shotgun (WGS) entry which is preliminary data.</text>
</comment>
<organism evidence="6 7">
    <name type="scientific">Bacteroides mediterraneensis</name>
    <dbReference type="NCBI Taxonomy" id="1841856"/>
    <lineage>
        <taxon>Bacteria</taxon>
        <taxon>Pseudomonadati</taxon>
        <taxon>Bacteroidota</taxon>
        <taxon>Bacteroidia</taxon>
        <taxon>Bacteroidales</taxon>
        <taxon>Bacteroidaceae</taxon>
        <taxon>Bacteroides</taxon>
    </lineage>
</organism>
<evidence type="ECO:0000256" key="3">
    <source>
        <dbReference type="ARBA" id="ARBA00023163"/>
    </source>
</evidence>
<accession>A0ABS2EXJ7</accession>
<name>A0ABS2EXJ7_9BACE</name>
<evidence type="ECO:0000313" key="6">
    <source>
        <dbReference type="EMBL" id="MBM6759303.1"/>
    </source>
</evidence>
<evidence type="ECO:0000256" key="1">
    <source>
        <dbReference type="ARBA" id="ARBA00023015"/>
    </source>
</evidence>
<dbReference type="PANTHER" id="PTHR47506:SF1">
    <property type="entry name" value="HTH-TYPE TRANSCRIPTIONAL REGULATOR YJDC"/>
    <property type="match status" value="1"/>
</dbReference>
<feature type="domain" description="HTH tetR-type" evidence="5">
    <location>
        <begin position="3"/>
        <end position="63"/>
    </location>
</feature>